<dbReference type="PANTHER" id="PTHR43798">
    <property type="entry name" value="MONOACYLGLYCEROL LIPASE"/>
    <property type="match status" value="1"/>
</dbReference>
<dbReference type="Gene3D" id="3.40.50.1820">
    <property type="entry name" value="alpha/beta hydrolase"/>
    <property type="match status" value="1"/>
</dbReference>
<name>A0ABU5XII2_9MYCO</name>
<keyword evidence="2" id="KW-0378">Hydrolase</keyword>
<dbReference type="InterPro" id="IPR029058">
    <property type="entry name" value="AB_hydrolase_fold"/>
</dbReference>
<evidence type="ECO:0000313" key="3">
    <source>
        <dbReference type="Proteomes" id="UP001299596"/>
    </source>
</evidence>
<reference evidence="2 3" key="1">
    <citation type="submission" date="2023-12" db="EMBL/GenBank/DDBJ databases">
        <title>Description of new species of Mycobacterium terrae complex isolated from sewage at the Sao Paulo Zoological Park Foundation in Brazil.</title>
        <authorList>
            <person name="Romagnoli C.L."/>
            <person name="Conceicao E.C."/>
            <person name="Machado E."/>
            <person name="Barreto L.B.P.F."/>
            <person name="Sharma A."/>
            <person name="Silva N.M."/>
            <person name="Marques L.E."/>
            <person name="Juliana M.A."/>
            <person name="Lourenco M.C.S."/>
            <person name="Digiampietri L.A."/>
            <person name="Suffys P.N."/>
            <person name="Viana-Niero C."/>
        </authorList>
    </citation>
    <scope>NUCLEOTIDE SEQUENCE [LARGE SCALE GENOMIC DNA]</scope>
    <source>
        <strain evidence="2 3">MYC098</strain>
    </source>
</reference>
<dbReference type="PRINTS" id="PR00111">
    <property type="entry name" value="ABHYDROLASE"/>
</dbReference>
<organism evidence="2 3">
    <name type="scientific">[Mycobacterium] crassicus</name>
    <dbReference type="NCBI Taxonomy" id="2872309"/>
    <lineage>
        <taxon>Bacteria</taxon>
        <taxon>Bacillati</taxon>
        <taxon>Actinomycetota</taxon>
        <taxon>Actinomycetes</taxon>
        <taxon>Mycobacteriales</taxon>
        <taxon>Mycobacteriaceae</taxon>
        <taxon>Mycolicibacter</taxon>
    </lineage>
</organism>
<dbReference type="Proteomes" id="UP001299596">
    <property type="component" value="Unassembled WGS sequence"/>
</dbReference>
<dbReference type="InterPro" id="IPR000073">
    <property type="entry name" value="AB_hydrolase_1"/>
</dbReference>
<dbReference type="InterPro" id="IPR050266">
    <property type="entry name" value="AB_hydrolase_sf"/>
</dbReference>
<proteinExistence type="predicted"/>
<keyword evidence="3" id="KW-1185">Reference proteome</keyword>
<evidence type="ECO:0000259" key="1">
    <source>
        <dbReference type="Pfam" id="PF00561"/>
    </source>
</evidence>
<comment type="caution">
    <text evidence="2">The sequence shown here is derived from an EMBL/GenBank/DDBJ whole genome shotgun (WGS) entry which is preliminary data.</text>
</comment>
<dbReference type="GO" id="GO:0016787">
    <property type="term" value="F:hydrolase activity"/>
    <property type="evidence" value="ECO:0007669"/>
    <property type="project" value="UniProtKB-KW"/>
</dbReference>
<dbReference type="EMBL" id="JAYJJR010000008">
    <property type="protein sequence ID" value="MEB3022102.1"/>
    <property type="molecule type" value="Genomic_DNA"/>
</dbReference>
<gene>
    <name evidence="2" type="ORF">K6T79_13715</name>
</gene>
<evidence type="ECO:0000313" key="2">
    <source>
        <dbReference type="EMBL" id="MEB3022102.1"/>
    </source>
</evidence>
<dbReference type="RefSeq" id="WP_255612724.1">
    <property type="nucleotide sequence ID" value="NZ_JAYJJR010000008.1"/>
</dbReference>
<dbReference type="SUPFAM" id="SSF53474">
    <property type="entry name" value="alpha/beta-Hydrolases"/>
    <property type="match status" value="1"/>
</dbReference>
<dbReference type="PANTHER" id="PTHR43798:SF27">
    <property type="entry name" value="HYDROLASE ALPHA_BETA HYDROLASE FOLD FAMILY"/>
    <property type="match status" value="1"/>
</dbReference>
<accession>A0ABU5XII2</accession>
<protein>
    <submittedName>
        <fullName evidence="2">Alpha/beta hydrolase</fullName>
    </submittedName>
</protein>
<feature type="domain" description="AB hydrolase-1" evidence="1">
    <location>
        <begin position="2"/>
        <end position="230"/>
    </location>
</feature>
<sequence length="270" mass="29432">MLLHGVTMTAELSWSRVLERLGRSFRVVAPDLRGHGDGIPLDGTRFRIEDSADDIAVLAKVLGIERFTAVGYSMGGMVAQLLWRRHPQLVSGLVLCATARNVQGSWLEKLTSIYLPAMTTALYLNPFTKGATAECLDGSLLGQIHDGSTRAWARAQLSRTSLPAAMSAVESAVEFTSHEWIAEVDVPTAVLIPTADQLVPPSRQHRLARAIPHAKVFELPGDHTIFLNDPACFGEVLVAATRSVTSQNSHCSAQRNNLIFEPDRSRSALR</sequence>
<dbReference type="Pfam" id="PF00561">
    <property type="entry name" value="Abhydrolase_1"/>
    <property type="match status" value="1"/>
</dbReference>